<dbReference type="CDD" id="cd03798">
    <property type="entry name" value="GT4_WlbH-like"/>
    <property type="match status" value="1"/>
</dbReference>
<dbReference type="Pfam" id="PF00534">
    <property type="entry name" value="Glycos_transf_1"/>
    <property type="match status" value="1"/>
</dbReference>
<gene>
    <name evidence="3" type="ORF">OLW01_02490</name>
</gene>
<dbReference type="EMBL" id="CP109965">
    <property type="protein sequence ID" value="WAJ70703.1"/>
    <property type="molecule type" value="Genomic_DNA"/>
</dbReference>
<dbReference type="InterPro" id="IPR028098">
    <property type="entry name" value="Glyco_trans_4-like_N"/>
</dbReference>
<reference evidence="3" key="1">
    <citation type="submission" date="2022-10" db="EMBL/GenBank/DDBJ databases">
        <title>Catenovulum adriacola sp. nov. isolated in the Harbour of Susak.</title>
        <authorList>
            <person name="Schoch T."/>
            <person name="Reich S.J."/>
            <person name="Stoeferle S."/>
            <person name="Flaiz M."/>
            <person name="Kazda M."/>
            <person name="Riedel C.U."/>
            <person name="Duerre P."/>
        </authorList>
    </citation>
    <scope>NUCLEOTIDE SEQUENCE</scope>
    <source>
        <strain evidence="3">TS8</strain>
    </source>
</reference>
<dbReference type="InterPro" id="IPR001296">
    <property type="entry name" value="Glyco_trans_1"/>
</dbReference>
<dbReference type="Gene3D" id="3.40.50.2000">
    <property type="entry name" value="Glycogen Phosphorylase B"/>
    <property type="match status" value="2"/>
</dbReference>
<name>A0ABY7ANB0_9ALTE</name>
<evidence type="ECO:0000259" key="2">
    <source>
        <dbReference type="Pfam" id="PF13439"/>
    </source>
</evidence>
<protein>
    <submittedName>
        <fullName evidence="3">Glycosyltransferase family 4 protein</fullName>
    </submittedName>
</protein>
<keyword evidence="4" id="KW-1185">Reference proteome</keyword>
<dbReference type="SUPFAM" id="SSF53756">
    <property type="entry name" value="UDP-Glycosyltransferase/glycogen phosphorylase"/>
    <property type="match status" value="1"/>
</dbReference>
<evidence type="ECO:0000313" key="4">
    <source>
        <dbReference type="Proteomes" id="UP001163726"/>
    </source>
</evidence>
<organism evidence="3 4">
    <name type="scientific">Catenovulum adriaticum</name>
    <dbReference type="NCBI Taxonomy" id="2984846"/>
    <lineage>
        <taxon>Bacteria</taxon>
        <taxon>Pseudomonadati</taxon>
        <taxon>Pseudomonadota</taxon>
        <taxon>Gammaproteobacteria</taxon>
        <taxon>Alteromonadales</taxon>
        <taxon>Alteromonadaceae</taxon>
        <taxon>Catenovulum</taxon>
    </lineage>
</organism>
<feature type="domain" description="Glycosyltransferase subfamily 4-like N-terminal" evidence="2">
    <location>
        <begin position="72"/>
        <end position="206"/>
    </location>
</feature>
<dbReference type="PANTHER" id="PTHR45947">
    <property type="entry name" value="SULFOQUINOVOSYL TRANSFERASE SQD2"/>
    <property type="match status" value="1"/>
</dbReference>
<dbReference type="PANTHER" id="PTHR45947:SF3">
    <property type="entry name" value="SULFOQUINOVOSYL TRANSFERASE SQD2"/>
    <property type="match status" value="1"/>
</dbReference>
<dbReference type="InterPro" id="IPR050194">
    <property type="entry name" value="Glycosyltransferase_grp1"/>
</dbReference>
<evidence type="ECO:0000259" key="1">
    <source>
        <dbReference type="Pfam" id="PF00534"/>
    </source>
</evidence>
<dbReference type="RefSeq" id="WP_268075052.1">
    <property type="nucleotide sequence ID" value="NZ_CP109965.1"/>
</dbReference>
<evidence type="ECO:0000313" key="3">
    <source>
        <dbReference type="EMBL" id="WAJ70703.1"/>
    </source>
</evidence>
<dbReference type="Pfam" id="PF13439">
    <property type="entry name" value="Glyco_transf_4"/>
    <property type="match status" value="1"/>
</dbReference>
<proteinExistence type="predicted"/>
<accession>A0ABY7ANB0</accession>
<dbReference type="Proteomes" id="UP001163726">
    <property type="component" value="Chromosome"/>
</dbReference>
<sequence>MQVDNIKLLTISSLYPNNRDFKHGVFVETRLRNLVKDYPKITPCVIAPVPWFPFKNTCFGEYARFAGVKTKEERHGITIYHPKYLVIPKIGMLLTPWLMAHSIKRCIKRLQLQGQKFDVIDGHYFYPDGVAIAKVAEELNIPFTCTARGTDINLIPQQEKPKRLIQSVFKKADHLMAVCKALKDEMVSLGANENKTSVLRNGVDLSLFTPSDEATQRQLKKEHLADKKLILSVGWLIERKGHFLVIDAIKNLPDCHLMIAGDGPDKQKLEQQVKQLKLTDRVSFLGALPQAKLSQYYRSADALVLASSREGWANVLLESMASGTPVVAANIWGTPEVVASPEAGILVERDSASIEQGIKTLLNNPPNRLQTRLYAEQFSWAETSDKQYQIFSSIIDGNQHDR</sequence>
<feature type="domain" description="Glycosyl transferase family 1" evidence="1">
    <location>
        <begin position="222"/>
        <end position="376"/>
    </location>
</feature>